<proteinExistence type="predicted"/>
<dbReference type="EMBL" id="AP013057">
    <property type="protein sequence ID" value="BAN16828.1"/>
    <property type="molecule type" value="Genomic_DNA"/>
</dbReference>
<accession>N0DSB2</accession>
<reference evidence="1 2" key="1">
    <citation type="journal article" date="2014" name="Genome Announc.">
        <title>Complete Genome Sequence of the Edwardsiella ictaluri-Specific Bacteriophage PEi21, Isolated from River Water in Japan.</title>
        <authorList>
            <person name="Yasuike M."/>
            <person name="Kai W."/>
            <person name="Nakamura Y."/>
            <person name="Fujiwara A."/>
            <person name="Kawato Y."/>
            <person name="Hassan E.S."/>
            <person name="Mahmoud M.M."/>
            <person name="Nagai S."/>
            <person name="Kobayashi T."/>
            <person name="Ototake M."/>
            <person name="Nakai T."/>
        </authorList>
    </citation>
    <scope>NUCLEOTIDE SEQUENCE [LARGE SCALE GENOMIC DNA]</scope>
</reference>
<evidence type="ECO:0000313" key="2">
    <source>
        <dbReference type="Proteomes" id="UP000012997"/>
    </source>
</evidence>
<evidence type="ECO:0000313" key="1">
    <source>
        <dbReference type="EMBL" id="BAN16828.1"/>
    </source>
</evidence>
<dbReference type="Proteomes" id="UP000012997">
    <property type="component" value="Segment"/>
</dbReference>
<protein>
    <submittedName>
        <fullName evidence="1">Uncharacterized protein</fullName>
    </submittedName>
</protein>
<keyword evidence="2" id="KW-1185">Reference proteome</keyword>
<name>N0DSB2_9CAUD</name>
<dbReference type="KEGG" id="vg:16212483"/>
<dbReference type="RefSeq" id="YP_008869231.1">
    <property type="nucleotide sequence ID" value="NC_021342.2"/>
</dbReference>
<sequence>MSVTFDVLNGPNGDSVCIDVTYDGDHYTTVRSMTSEWGQAIVYFAFFSDAACTDQVTPTGGTITVTGAPWYETYLEPSNGNGVIQASTVSIGKGTYTPPTFVGMLLTVKVDVAGITGANYMRATVWRR</sequence>
<dbReference type="GeneID" id="16212483"/>
<organism evidence="1 2">
    <name type="scientific">Edwardsiella phage PEi21</name>
    <dbReference type="NCBI Taxonomy" id="1325372"/>
    <lineage>
        <taxon>Viruses</taxon>
        <taxon>Duplodnaviria</taxon>
        <taxon>Heunggongvirae</taxon>
        <taxon>Uroviricota</taxon>
        <taxon>Caudoviricetes</taxon>
        <taxon>Yokohamavirus</taxon>
        <taxon>Yokohamavirus PEi21</taxon>
    </lineage>
</organism>